<name>A0A5B8UJB7_9BACT</name>
<dbReference type="Pfam" id="PF16242">
    <property type="entry name" value="Pyrid_ox_like"/>
    <property type="match status" value="1"/>
</dbReference>
<proteinExistence type="predicted"/>
<organism evidence="2 3">
    <name type="scientific">Flavisolibacter ginsenosidimutans</name>
    <dbReference type="NCBI Taxonomy" id="661481"/>
    <lineage>
        <taxon>Bacteria</taxon>
        <taxon>Pseudomonadati</taxon>
        <taxon>Bacteroidota</taxon>
        <taxon>Chitinophagia</taxon>
        <taxon>Chitinophagales</taxon>
        <taxon>Chitinophagaceae</taxon>
        <taxon>Flavisolibacter</taxon>
    </lineage>
</organism>
<dbReference type="OrthoDB" id="1432662at2"/>
<dbReference type="SUPFAM" id="SSF50475">
    <property type="entry name" value="FMN-binding split barrel"/>
    <property type="match status" value="1"/>
</dbReference>
<dbReference type="Proteomes" id="UP000321204">
    <property type="component" value="Chromosome"/>
</dbReference>
<protein>
    <submittedName>
        <fullName evidence="2">General stress protein</fullName>
    </submittedName>
</protein>
<sequence>MDSINKQQPEDNYEDLRGEAAQKKIKTLTGKASTCFFCTNIQSGKPFATRPMSVRQFDDEGNLWFLSAKDSHKNLEISADHSVQLLFQGSDYSDFLQLYGKAFIIEDKEKIKELWEPILKTWFTKGVDDPRISAIKFEPMEGYYWDTKHNMMVGMVKRLAGAIVGKTLDDSIEGKIKV</sequence>
<dbReference type="KEGG" id="fgg:FSB75_09380"/>
<dbReference type="InterPro" id="IPR012349">
    <property type="entry name" value="Split_barrel_FMN-bd"/>
</dbReference>
<keyword evidence="3" id="KW-1185">Reference proteome</keyword>
<dbReference type="InterPro" id="IPR052917">
    <property type="entry name" value="Stress-Dev_Protein"/>
</dbReference>
<dbReference type="PANTHER" id="PTHR34818:SF1">
    <property type="entry name" value="PROTEIN BLI-3"/>
    <property type="match status" value="1"/>
</dbReference>
<evidence type="ECO:0000259" key="1">
    <source>
        <dbReference type="Pfam" id="PF16242"/>
    </source>
</evidence>
<dbReference type="PANTHER" id="PTHR34818">
    <property type="entry name" value="PROTEIN BLI-3"/>
    <property type="match status" value="1"/>
</dbReference>
<dbReference type="AlphaFoldDB" id="A0A5B8UJB7"/>
<dbReference type="RefSeq" id="WP_146786111.1">
    <property type="nucleotide sequence ID" value="NZ_BAABIO010000001.1"/>
</dbReference>
<dbReference type="InterPro" id="IPR038725">
    <property type="entry name" value="YdaG_split_barrel_FMN-bd"/>
</dbReference>
<gene>
    <name evidence="2" type="ORF">FSB75_09380</name>
</gene>
<feature type="domain" description="General stress protein FMN-binding split barrel" evidence="1">
    <location>
        <begin position="22"/>
        <end position="169"/>
    </location>
</feature>
<evidence type="ECO:0000313" key="3">
    <source>
        <dbReference type="Proteomes" id="UP000321204"/>
    </source>
</evidence>
<dbReference type="Gene3D" id="2.30.110.10">
    <property type="entry name" value="Electron Transport, Fmn-binding Protein, Chain A"/>
    <property type="match status" value="1"/>
</dbReference>
<dbReference type="EMBL" id="CP042433">
    <property type="protein sequence ID" value="QEC56095.1"/>
    <property type="molecule type" value="Genomic_DNA"/>
</dbReference>
<evidence type="ECO:0000313" key="2">
    <source>
        <dbReference type="EMBL" id="QEC56095.1"/>
    </source>
</evidence>
<accession>A0A5B8UJB7</accession>
<reference evidence="2 3" key="1">
    <citation type="journal article" date="2015" name="Int. J. Syst. Evol. Microbiol.">
        <title>Flavisolibacter ginsenosidimutans sp. nov., with ginsenoside-converting activity isolated from soil used for cultivating ginseng.</title>
        <authorList>
            <person name="Zhao Y."/>
            <person name="Liu Q."/>
            <person name="Kang M.S."/>
            <person name="Jin F."/>
            <person name="Yu H."/>
            <person name="Im W.T."/>
        </authorList>
    </citation>
    <scope>NUCLEOTIDE SEQUENCE [LARGE SCALE GENOMIC DNA]</scope>
    <source>
        <strain evidence="2 3">Gsoil 636</strain>
    </source>
</reference>